<name>A0A0F9LP56_9ZZZZ</name>
<evidence type="ECO:0000313" key="5">
    <source>
        <dbReference type="EMBL" id="KKM89001.1"/>
    </source>
</evidence>
<evidence type="ECO:0000256" key="3">
    <source>
        <dbReference type="SAM" id="MobiDB-lite"/>
    </source>
</evidence>
<dbReference type="Pfam" id="PF13185">
    <property type="entry name" value="GAF_2"/>
    <property type="match status" value="1"/>
</dbReference>
<proteinExistence type="predicted"/>
<evidence type="ECO:0000256" key="1">
    <source>
        <dbReference type="ARBA" id="ARBA00023015"/>
    </source>
</evidence>
<keyword evidence="1" id="KW-0805">Transcription regulation</keyword>
<evidence type="ECO:0000259" key="4">
    <source>
        <dbReference type="Pfam" id="PF13185"/>
    </source>
</evidence>
<dbReference type="SUPFAM" id="SSF55781">
    <property type="entry name" value="GAF domain-like"/>
    <property type="match status" value="1"/>
</dbReference>
<dbReference type="Gene3D" id="1.10.10.10">
    <property type="entry name" value="Winged helix-like DNA-binding domain superfamily/Winged helix DNA-binding domain"/>
    <property type="match status" value="1"/>
</dbReference>
<gene>
    <name evidence="5" type="ORF">LCGC14_1253040</name>
</gene>
<organism evidence="5">
    <name type="scientific">marine sediment metagenome</name>
    <dbReference type="NCBI Taxonomy" id="412755"/>
    <lineage>
        <taxon>unclassified sequences</taxon>
        <taxon>metagenomes</taxon>
        <taxon>ecological metagenomes</taxon>
    </lineage>
</organism>
<accession>A0A0F9LP56</accession>
<feature type="region of interest" description="Disordered" evidence="3">
    <location>
        <begin position="290"/>
        <end position="310"/>
    </location>
</feature>
<dbReference type="EMBL" id="LAZR01006885">
    <property type="protein sequence ID" value="KKM89001.1"/>
    <property type="molecule type" value="Genomic_DNA"/>
</dbReference>
<sequence>MNDLEKKLKEFEHNLKERVKELGCLYAISRITAIPNITITDVLKETIKIIPPAWQYTEITKTRITYDKSEYKSEDFIESEWKLDAQININSVSLQVEVFYLENKPFLDEEVDLIKDIAVRLKNFIEHSESRQEISLRDKITDMFRKFPDDQMYPEVLQIILEALESEMGYFGYIDENGDMITPSLTRDIFWEKCEIPDKGILFKKESWAGVWAESLIEKKTIISNGPFKFPEGHILLTNVMCVPILYQSEVIGQLTLGNKANSYTKWDQRLMETIANHISPILHARLDRDKKEEERKRMEQELRQSKRARDKVQGDLDGIDKRILTELFEDGKRGLKQFEIFESNVMSHTGIKNRITNLIKSNILKIQGNININKLNYNIAFLLIELRKFEQLKRYIEYYSKCKRVFLVLTVSGKYHLLIGIVGKSFEIINNFVSYCSLANDPNVAKTKLIFGSNLELPEFLPINLFGKKQEKFNCERLCEECDYFKEGLCVGCE</sequence>
<dbReference type="Gene3D" id="3.30.450.40">
    <property type="match status" value="1"/>
</dbReference>
<feature type="domain" description="GAF" evidence="4">
    <location>
        <begin position="150"/>
        <end position="283"/>
    </location>
</feature>
<comment type="caution">
    <text evidence="5">The sequence shown here is derived from an EMBL/GenBank/DDBJ whole genome shotgun (WGS) entry which is preliminary data.</text>
</comment>
<dbReference type="SMART" id="SM00344">
    <property type="entry name" value="HTH_ASNC"/>
    <property type="match status" value="1"/>
</dbReference>
<dbReference type="InterPro" id="IPR029016">
    <property type="entry name" value="GAF-like_dom_sf"/>
</dbReference>
<dbReference type="InterPro" id="IPR036388">
    <property type="entry name" value="WH-like_DNA-bd_sf"/>
</dbReference>
<dbReference type="InterPro" id="IPR019888">
    <property type="entry name" value="Tscrpt_reg_AsnC-like"/>
</dbReference>
<dbReference type="AlphaFoldDB" id="A0A0F9LP56"/>
<keyword evidence="2" id="KW-0804">Transcription</keyword>
<evidence type="ECO:0000256" key="2">
    <source>
        <dbReference type="ARBA" id="ARBA00023163"/>
    </source>
</evidence>
<protein>
    <recommendedName>
        <fullName evidence="4">GAF domain-containing protein</fullName>
    </recommendedName>
</protein>
<feature type="compositionally biased region" description="Basic and acidic residues" evidence="3">
    <location>
        <begin position="290"/>
        <end position="305"/>
    </location>
</feature>
<reference evidence="5" key="1">
    <citation type="journal article" date="2015" name="Nature">
        <title>Complex archaea that bridge the gap between prokaryotes and eukaryotes.</title>
        <authorList>
            <person name="Spang A."/>
            <person name="Saw J.H."/>
            <person name="Jorgensen S.L."/>
            <person name="Zaremba-Niedzwiedzka K."/>
            <person name="Martijn J."/>
            <person name="Lind A.E."/>
            <person name="van Eijk R."/>
            <person name="Schleper C."/>
            <person name="Guy L."/>
            <person name="Ettema T.J."/>
        </authorList>
    </citation>
    <scope>NUCLEOTIDE SEQUENCE</scope>
</reference>
<dbReference type="InterPro" id="IPR003018">
    <property type="entry name" value="GAF"/>
</dbReference>